<sequence>MKLTGLANFLLGEIQCAKMDRFIRAQEIADRSLQAQKAIISVRKLTRAWEIEESPPFKKVALHRLVLNFHPSPKRYKFQNFAALYRFILMRLTDPSQRIQEYSVRLHGKSGRANSLLGFPPELENLLLDFGEDLIGYSQNELKEGAVVNPSNSSFFMGLGNTHKERQLALEKRTDERIVFRSELFRALQLALRDVRSYEYDVRTSRWRANDRKAKRTTLVNGDVLALDSHPSTCTQDMESDSQEYSLN</sequence>
<keyword evidence="2" id="KW-1185">Reference proteome</keyword>
<dbReference type="OrthoDB" id="5860674at2759"/>
<dbReference type="Proteomes" id="UP000024635">
    <property type="component" value="Unassembled WGS sequence"/>
</dbReference>
<protein>
    <submittedName>
        <fullName evidence="1">Uncharacterized protein</fullName>
    </submittedName>
</protein>
<accession>A0A016TN73</accession>
<evidence type="ECO:0000313" key="1">
    <source>
        <dbReference type="EMBL" id="EYC04092.1"/>
    </source>
</evidence>
<dbReference type="EMBL" id="JARK01001425">
    <property type="protein sequence ID" value="EYC04092.1"/>
    <property type="molecule type" value="Genomic_DNA"/>
</dbReference>
<evidence type="ECO:0000313" key="2">
    <source>
        <dbReference type="Proteomes" id="UP000024635"/>
    </source>
</evidence>
<organism evidence="1 2">
    <name type="scientific">Ancylostoma ceylanicum</name>
    <dbReference type="NCBI Taxonomy" id="53326"/>
    <lineage>
        <taxon>Eukaryota</taxon>
        <taxon>Metazoa</taxon>
        <taxon>Ecdysozoa</taxon>
        <taxon>Nematoda</taxon>
        <taxon>Chromadorea</taxon>
        <taxon>Rhabditida</taxon>
        <taxon>Rhabditina</taxon>
        <taxon>Rhabditomorpha</taxon>
        <taxon>Strongyloidea</taxon>
        <taxon>Ancylostomatidae</taxon>
        <taxon>Ancylostomatinae</taxon>
        <taxon>Ancylostoma</taxon>
    </lineage>
</organism>
<gene>
    <name evidence="1" type="primary">Acey_s0089.g2209</name>
    <name evidence="1" type="ORF">Y032_0089g2209</name>
</gene>
<reference evidence="2" key="1">
    <citation type="journal article" date="2015" name="Nat. Genet.">
        <title>The genome and transcriptome of the zoonotic hookworm Ancylostoma ceylanicum identify infection-specific gene families.</title>
        <authorList>
            <person name="Schwarz E.M."/>
            <person name="Hu Y."/>
            <person name="Antoshechkin I."/>
            <person name="Miller M.M."/>
            <person name="Sternberg P.W."/>
            <person name="Aroian R.V."/>
        </authorList>
    </citation>
    <scope>NUCLEOTIDE SEQUENCE</scope>
    <source>
        <strain evidence="2">HY135</strain>
    </source>
</reference>
<dbReference type="AlphaFoldDB" id="A0A016TN73"/>
<comment type="caution">
    <text evidence="1">The sequence shown here is derived from an EMBL/GenBank/DDBJ whole genome shotgun (WGS) entry which is preliminary data.</text>
</comment>
<name>A0A016TN73_9BILA</name>
<proteinExistence type="predicted"/>